<reference evidence="6" key="1">
    <citation type="submission" date="2021-03" db="EMBL/GenBank/DDBJ databases">
        <authorList>
            <person name="Kanchanasin P."/>
            <person name="Saeng-In P."/>
            <person name="Phongsopitanun W."/>
            <person name="Yuki M."/>
            <person name="Kudo T."/>
            <person name="Ohkuma M."/>
            <person name="Tanasupawat S."/>
        </authorList>
    </citation>
    <scope>NUCLEOTIDE SEQUENCE</scope>
    <source>
        <strain evidence="6">GKU 128</strain>
    </source>
</reference>
<sequence length="186" mass="19294">MTPRMRADAARNRAKVLVAAELVFAAKGTSASTEEVAKEAGVGIGTVFRHFPTKEALLEAVLVGLLARFAHEAEELTRAADPGEAFFGFFRGIVAQAATKNAVSEALEEAGINAREASAEVGVPLKKALATLVERAQEAGAVRSDVGLAEVMALLSGSSHAAASASGDPQVQARALDIVFDGLRPR</sequence>
<evidence type="ECO:0000256" key="4">
    <source>
        <dbReference type="PROSITE-ProRule" id="PRU00335"/>
    </source>
</evidence>
<comment type="caution">
    <text evidence="6">The sequence shown here is derived from an EMBL/GenBank/DDBJ whole genome shotgun (WGS) entry which is preliminary data.</text>
</comment>
<protein>
    <submittedName>
        <fullName evidence="6">TetR/AcrR family transcriptional regulator</fullName>
    </submittedName>
</protein>
<dbReference type="GO" id="GO:0000976">
    <property type="term" value="F:transcription cis-regulatory region binding"/>
    <property type="evidence" value="ECO:0007669"/>
    <property type="project" value="TreeGrafter"/>
</dbReference>
<dbReference type="Gene3D" id="1.10.357.10">
    <property type="entry name" value="Tetracycline Repressor, domain 2"/>
    <property type="match status" value="1"/>
</dbReference>
<dbReference type="SUPFAM" id="SSF48498">
    <property type="entry name" value="Tetracyclin repressor-like, C-terminal domain"/>
    <property type="match status" value="1"/>
</dbReference>
<evidence type="ECO:0000256" key="1">
    <source>
        <dbReference type="ARBA" id="ARBA00023015"/>
    </source>
</evidence>
<dbReference type="PANTHER" id="PTHR30055">
    <property type="entry name" value="HTH-TYPE TRANSCRIPTIONAL REGULATOR RUTR"/>
    <property type="match status" value="1"/>
</dbReference>
<dbReference type="InterPro" id="IPR001647">
    <property type="entry name" value="HTH_TetR"/>
</dbReference>
<dbReference type="InterPro" id="IPR009057">
    <property type="entry name" value="Homeodomain-like_sf"/>
</dbReference>
<dbReference type="Proteomes" id="UP000669179">
    <property type="component" value="Unassembled WGS sequence"/>
</dbReference>
<evidence type="ECO:0000259" key="5">
    <source>
        <dbReference type="PROSITE" id="PS50977"/>
    </source>
</evidence>
<keyword evidence="1" id="KW-0805">Transcription regulation</keyword>
<gene>
    <name evidence="6" type="ORF">J4573_10430</name>
</gene>
<dbReference type="Pfam" id="PF00440">
    <property type="entry name" value="TetR_N"/>
    <property type="match status" value="1"/>
</dbReference>
<name>A0A939T406_9ACTN</name>
<dbReference type="SUPFAM" id="SSF46689">
    <property type="entry name" value="Homeodomain-like"/>
    <property type="match status" value="1"/>
</dbReference>
<feature type="domain" description="HTH tetR-type" evidence="5">
    <location>
        <begin position="10"/>
        <end position="69"/>
    </location>
</feature>
<dbReference type="InterPro" id="IPR049445">
    <property type="entry name" value="TetR_SbtR-like_C"/>
</dbReference>
<dbReference type="Pfam" id="PF21597">
    <property type="entry name" value="TetR_C_43"/>
    <property type="match status" value="1"/>
</dbReference>
<evidence type="ECO:0000313" key="7">
    <source>
        <dbReference type="Proteomes" id="UP000669179"/>
    </source>
</evidence>
<evidence type="ECO:0000256" key="2">
    <source>
        <dbReference type="ARBA" id="ARBA00023125"/>
    </source>
</evidence>
<dbReference type="PRINTS" id="PR00455">
    <property type="entry name" value="HTHTETR"/>
</dbReference>
<evidence type="ECO:0000313" key="6">
    <source>
        <dbReference type="EMBL" id="MBO2447504.1"/>
    </source>
</evidence>
<proteinExistence type="predicted"/>
<dbReference type="AlphaFoldDB" id="A0A939T406"/>
<keyword evidence="2 4" id="KW-0238">DNA-binding</keyword>
<feature type="DNA-binding region" description="H-T-H motif" evidence="4">
    <location>
        <begin position="32"/>
        <end position="51"/>
    </location>
</feature>
<dbReference type="InterPro" id="IPR050109">
    <property type="entry name" value="HTH-type_TetR-like_transc_reg"/>
</dbReference>
<dbReference type="InterPro" id="IPR036271">
    <property type="entry name" value="Tet_transcr_reg_TetR-rel_C_sf"/>
</dbReference>
<dbReference type="GO" id="GO:0003700">
    <property type="term" value="F:DNA-binding transcription factor activity"/>
    <property type="evidence" value="ECO:0007669"/>
    <property type="project" value="TreeGrafter"/>
</dbReference>
<organism evidence="6 7">
    <name type="scientific">Actinomadura barringtoniae</name>
    <dbReference type="NCBI Taxonomy" id="1427535"/>
    <lineage>
        <taxon>Bacteria</taxon>
        <taxon>Bacillati</taxon>
        <taxon>Actinomycetota</taxon>
        <taxon>Actinomycetes</taxon>
        <taxon>Streptosporangiales</taxon>
        <taxon>Thermomonosporaceae</taxon>
        <taxon>Actinomadura</taxon>
    </lineage>
</organism>
<keyword evidence="3" id="KW-0804">Transcription</keyword>
<dbReference type="PANTHER" id="PTHR30055:SF234">
    <property type="entry name" value="HTH-TYPE TRANSCRIPTIONAL REGULATOR BETI"/>
    <property type="match status" value="1"/>
</dbReference>
<dbReference type="EMBL" id="JAGEOJ010000004">
    <property type="protein sequence ID" value="MBO2447504.1"/>
    <property type="molecule type" value="Genomic_DNA"/>
</dbReference>
<accession>A0A939T406</accession>
<dbReference type="PROSITE" id="PS50977">
    <property type="entry name" value="HTH_TETR_2"/>
    <property type="match status" value="1"/>
</dbReference>
<keyword evidence="7" id="KW-1185">Reference proteome</keyword>
<evidence type="ECO:0000256" key="3">
    <source>
        <dbReference type="ARBA" id="ARBA00023163"/>
    </source>
</evidence>